<dbReference type="AlphaFoldDB" id="A0A5B8MV72"/>
<gene>
    <name evidence="2" type="ORF">A3770_10p59100</name>
</gene>
<dbReference type="InterPro" id="IPR011990">
    <property type="entry name" value="TPR-like_helical_dom_sf"/>
</dbReference>
<name>A0A5B8MV72_9CHLO</name>
<evidence type="ECO:0000256" key="1">
    <source>
        <dbReference type="SAM" id="Coils"/>
    </source>
</evidence>
<accession>A0A5B8MV72</accession>
<protein>
    <submittedName>
        <fullName evidence="2">Uncharacterized protein</fullName>
    </submittedName>
</protein>
<organism evidence="2 3">
    <name type="scientific">Chloropicon primus</name>
    <dbReference type="NCBI Taxonomy" id="1764295"/>
    <lineage>
        <taxon>Eukaryota</taxon>
        <taxon>Viridiplantae</taxon>
        <taxon>Chlorophyta</taxon>
        <taxon>Chloropicophyceae</taxon>
        <taxon>Chloropicales</taxon>
        <taxon>Chloropicaceae</taxon>
        <taxon>Chloropicon</taxon>
    </lineage>
</organism>
<feature type="coiled-coil region" evidence="1">
    <location>
        <begin position="255"/>
        <end position="282"/>
    </location>
</feature>
<evidence type="ECO:0000313" key="3">
    <source>
        <dbReference type="Proteomes" id="UP000316726"/>
    </source>
</evidence>
<keyword evidence="1" id="KW-0175">Coiled coil</keyword>
<dbReference type="EMBL" id="CP031043">
    <property type="protein sequence ID" value="QDZ23392.1"/>
    <property type="molecule type" value="Genomic_DNA"/>
</dbReference>
<sequence length="357" mass="39823">MTEDLIRYARTCQSRSAAVETLRHGAQMVERDSKGYEVEGMVRLSLTAAEVLYLDGKWREVERECNKALSLLMENDEILNAKFQSEGSLFARHLLTLIYLSQGKDGLANDLTSTYADVDVSFSAYDFQSSIIGKKSKRGMAAVYEGMKGLLDHSLGARDLALESWNKVAEGMGGRDTREWKDRDAKLFHVMKNYSLFLHCLGDGDDRRGAEAHFDYVAEAAEEDAGKLEDSFKLWGSVPMLREVAHSSRFGAAQVLVRDKRLEEAEKKLEGLLNEHGETFSDSDARAGLIIMKLAQVYFELNRLTLAEGLYRTASKLLSASSSSIFDDPSGETSGCHPTCIALLEYNYSKLLRSTGY</sequence>
<reference evidence="2 3" key="1">
    <citation type="submission" date="2018-07" db="EMBL/GenBank/DDBJ databases">
        <title>The complete nuclear genome of the prasinophyte Chloropicon primus (CCMP1205).</title>
        <authorList>
            <person name="Pombert J.-F."/>
            <person name="Otis C."/>
            <person name="Turmel M."/>
            <person name="Lemieux C."/>
        </authorList>
    </citation>
    <scope>NUCLEOTIDE SEQUENCE [LARGE SCALE GENOMIC DNA]</scope>
    <source>
        <strain evidence="2 3">CCMP1205</strain>
    </source>
</reference>
<evidence type="ECO:0000313" key="2">
    <source>
        <dbReference type="EMBL" id="QDZ23392.1"/>
    </source>
</evidence>
<dbReference type="Proteomes" id="UP000316726">
    <property type="component" value="Chromosome 10"/>
</dbReference>
<keyword evidence="3" id="KW-1185">Reference proteome</keyword>
<dbReference type="Gene3D" id="1.25.40.10">
    <property type="entry name" value="Tetratricopeptide repeat domain"/>
    <property type="match status" value="1"/>
</dbReference>
<proteinExistence type="predicted"/>